<accession>A0ABP9HTR2</accession>
<protein>
    <submittedName>
        <fullName evidence="2">Nuclear transport factor 2 family protein</fullName>
    </submittedName>
</protein>
<dbReference type="Pfam" id="PF13474">
    <property type="entry name" value="SnoaL_3"/>
    <property type="match status" value="1"/>
</dbReference>
<sequence>MTGPEDELLSPDAVEVRDLNLALWTAVEEGDLDRLGAIWADGPEGAEITCVHPGWPVLRGRAEVLRSYALIMANTSYVQFFLTDVQVTLDGDVAILSCTASLLTGMGEEDGGDEAGFAGGQAVVTNIFRRIRGDWKLWLHHASPVLAEADSEDDL</sequence>
<organism evidence="2 3">
    <name type="scientific">Yinghuangia aomiensis</name>
    <dbReference type="NCBI Taxonomy" id="676205"/>
    <lineage>
        <taxon>Bacteria</taxon>
        <taxon>Bacillati</taxon>
        <taxon>Actinomycetota</taxon>
        <taxon>Actinomycetes</taxon>
        <taxon>Kitasatosporales</taxon>
        <taxon>Streptomycetaceae</taxon>
        <taxon>Yinghuangia</taxon>
    </lineage>
</organism>
<dbReference type="Proteomes" id="UP001500466">
    <property type="component" value="Unassembled WGS sequence"/>
</dbReference>
<evidence type="ECO:0000313" key="3">
    <source>
        <dbReference type="Proteomes" id="UP001500466"/>
    </source>
</evidence>
<name>A0ABP9HTR2_9ACTN</name>
<reference evidence="3" key="1">
    <citation type="journal article" date="2019" name="Int. J. Syst. Evol. Microbiol.">
        <title>The Global Catalogue of Microorganisms (GCM) 10K type strain sequencing project: providing services to taxonomists for standard genome sequencing and annotation.</title>
        <authorList>
            <consortium name="The Broad Institute Genomics Platform"/>
            <consortium name="The Broad Institute Genome Sequencing Center for Infectious Disease"/>
            <person name="Wu L."/>
            <person name="Ma J."/>
        </authorList>
    </citation>
    <scope>NUCLEOTIDE SEQUENCE [LARGE SCALE GENOMIC DNA]</scope>
    <source>
        <strain evidence="3">JCM 17986</strain>
    </source>
</reference>
<dbReference type="InterPro" id="IPR032710">
    <property type="entry name" value="NTF2-like_dom_sf"/>
</dbReference>
<dbReference type="SUPFAM" id="SSF54427">
    <property type="entry name" value="NTF2-like"/>
    <property type="match status" value="1"/>
</dbReference>
<comment type="caution">
    <text evidence="2">The sequence shown here is derived from an EMBL/GenBank/DDBJ whole genome shotgun (WGS) entry which is preliminary data.</text>
</comment>
<dbReference type="PANTHER" id="PTHR34957:SF1">
    <property type="entry name" value="NUCLEAR TRANSPORT FACTOR 2 (NTF2) FAMILY PROTEIN"/>
    <property type="match status" value="1"/>
</dbReference>
<keyword evidence="3" id="KW-1185">Reference proteome</keyword>
<dbReference type="Gene3D" id="3.10.450.50">
    <property type="match status" value="1"/>
</dbReference>
<gene>
    <name evidence="2" type="ORF">GCM10023205_51710</name>
</gene>
<proteinExistence type="predicted"/>
<feature type="domain" description="SnoaL-like" evidence="1">
    <location>
        <begin position="16"/>
        <end position="145"/>
    </location>
</feature>
<dbReference type="RefSeq" id="WP_345678076.1">
    <property type="nucleotide sequence ID" value="NZ_BAABHS010000019.1"/>
</dbReference>
<dbReference type="InterPro" id="IPR037401">
    <property type="entry name" value="SnoaL-like"/>
</dbReference>
<dbReference type="EMBL" id="BAABHS010000019">
    <property type="protein sequence ID" value="GAA4977729.1"/>
    <property type="molecule type" value="Genomic_DNA"/>
</dbReference>
<evidence type="ECO:0000259" key="1">
    <source>
        <dbReference type="Pfam" id="PF13474"/>
    </source>
</evidence>
<evidence type="ECO:0000313" key="2">
    <source>
        <dbReference type="EMBL" id="GAA4977729.1"/>
    </source>
</evidence>
<dbReference type="PANTHER" id="PTHR34957">
    <property type="entry name" value="NUCLEAR TRANSPORT FACTOR 2 (NTF2) FAMILY PROTEIN"/>
    <property type="match status" value="1"/>
</dbReference>